<keyword evidence="2" id="KW-0378">Hydrolase</keyword>
<dbReference type="PANTHER" id="PTHR43546:SF3">
    <property type="entry name" value="UPF0173 METAL-DEPENDENT HYDROLASE MJ1163"/>
    <property type="match status" value="1"/>
</dbReference>
<dbReference type="InterPro" id="IPR050114">
    <property type="entry name" value="UPF0173_UPF0282_UlaG_hydrolase"/>
</dbReference>
<dbReference type="Proteomes" id="UP000823632">
    <property type="component" value="Unassembled WGS sequence"/>
</dbReference>
<feature type="domain" description="Metallo-beta-lactamase" evidence="1">
    <location>
        <begin position="8"/>
        <end position="187"/>
    </location>
</feature>
<dbReference type="Gene3D" id="3.60.15.10">
    <property type="entry name" value="Ribonuclease Z/Hydroxyacylglutathione hydrolase-like"/>
    <property type="match status" value="1"/>
</dbReference>
<dbReference type="NCBIfam" id="NF001911">
    <property type="entry name" value="PRK00685.1"/>
    <property type="match status" value="1"/>
</dbReference>
<reference evidence="2" key="1">
    <citation type="submission" date="2020-10" db="EMBL/GenBank/DDBJ databases">
        <authorList>
            <person name="Gilroy R."/>
        </authorList>
    </citation>
    <scope>NUCLEOTIDE SEQUENCE</scope>
    <source>
        <strain evidence="2">10192</strain>
    </source>
</reference>
<sequence length="221" mass="24701">MVDLKYIGHSAFEFKTGDKSILVDPLVSINPKYDYKAANITDIFITHAHSDHVGEAQEIAKEKKATITAVVEIAHKLADKKVKTRPVNLGSWLNYDWGRAIFLPAYHSSSFEDGTYGGIAASILFDIEGVRIFHAGDTCLNPDFKVYKEIYRPNIALLPIGGTYTMDVEHAVVAADWLGAKTVIPMHYNTFPEIQADLNKFLQLMQVNNTKCCILNPEEIK</sequence>
<dbReference type="AlphaFoldDB" id="A0A9D9H060"/>
<evidence type="ECO:0000259" key="1">
    <source>
        <dbReference type="SMART" id="SM00849"/>
    </source>
</evidence>
<comment type="caution">
    <text evidence="2">The sequence shown here is derived from an EMBL/GenBank/DDBJ whole genome shotgun (WGS) entry which is preliminary data.</text>
</comment>
<name>A0A9D9H060_9BACT</name>
<dbReference type="InterPro" id="IPR036866">
    <property type="entry name" value="RibonucZ/Hydroxyglut_hydro"/>
</dbReference>
<accession>A0A9D9H060</accession>
<dbReference type="InterPro" id="IPR001279">
    <property type="entry name" value="Metallo-B-lactamas"/>
</dbReference>
<reference evidence="2" key="2">
    <citation type="journal article" date="2021" name="PeerJ">
        <title>Extensive microbial diversity within the chicken gut microbiome revealed by metagenomics and culture.</title>
        <authorList>
            <person name="Gilroy R."/>
            <person name="Ravi A."/>
            <person name="Getino M."/>
            <person name="Pursley I."/>
            <person name="Horton D.L."/>
            <person name="Alikhan N.F."/>
            <person name="Baker D."/>
            <person name="Gharbi K."/>
            <person name="Hall N."/>
            <person name="Watson M."/>
            <person name="Adriaenssens E.M."/>
            <person name="Foster-Nyarko E."/>
            <person name="Jarju S."/>
            <person name="Secka A."/>
            <person name="Antonio M."/>
            <person name="Oren A."/>
            <person name="Chaudhuri R.R."/>
            <person name="La Ragione R."/>
            <person name="Hildebrand F."/>
            <person name="Pallen M.J."/>
        </authorList>
    </citation>
    <scope>NUCLEOTIDE SEQUENCE</scope>
    <source>
        <strain evidence="2">10192</strain>
    </source>
</reference>
<evidence type="ECO:0000313" key="2">
    <source>
        <dbReference type="EMBL" id="MBO8431344.1"/>
    </source>
</evidence>
<dbReference type="EMBL" id="JADIND010000182">
    <property type="protein sequence ID" value="MBO8431344.1"/>
    <property type="molecule type" value="Genomic_DNA"/>
</dbReference>
<dbReference type="SUPFAM" id="SSF56281">
    <property type="entry name" value="Metallo-hydrolase/oxidoreductase"/>
    <property type="match status" value="1"/>
</dbReference>
<dbReference type="GO" id="GO:0016787">
    <property type="term" value="F:hydrolase activity"/>
    <property type="evidence" value="ECO:0007669"/>
    <property type="project" value="UniProtKB-KW"/>
</dbReference>
<dbReference type="Pfam" id="PF13483">
    <property type="entry name" value="Lactamase_B_3"/>
    <property type="match status" value="1"/>
</dbReference>
<evidence type="ECO:0000313" key="3">
    <source>
        <dbReference type="Proteomes" id="UP000823632"/>
    </source>
</evidence>
<proteinExistence type="predicted"/>
<dbReference type="SMART" id="SM00849">
    <property type="entry name" value="Lactamase_B"/>
    <property type="match status" value="1"/>
</dbReference>
<dbReference type="PANTHER" id="PTHR43546">
    <property type="entry name" value="UPF0173 METAL-DEPENDENT HYDROLASE MJ1163-RELATED"/>
    <property type="match status" value="1"/>
</dbReference>
<gene>
    <name evidence="2" type="ORF">IAC76_08160</name>
</gene>
<protein>
    <submittedName>
        <fullName evidence="2">Metal-dependent hydrolase</fullName>
    </submittedName>
</protein>
<organism evidence="2 3">
    <name type="scientific">Candidatus Scatousia excrementipullorum</name>
    <dbReference type="NCBI Taxonomy" id="2840936"/>
    <lineage>
        <taxon>Bacteria</taxon>
        <taxon>Candidatus Scatousia</taxon>
    </lineage>
</organism>